<dbReference type="KEGG" id="rsin:B6N60_01542"/>
<dbReference type="AlphaFoldDB" id="A0A975T7J7"/>
<gene>
    <name evidence="1" type="ORF">B6N60_01542</name>
</gene>
<reference evidence="1" key="1">
    <citation type="submission" date="2017-04" db="EMBL/GenBank/DDBJ databases">
        <title>Genome deletions in a multicellular cyanobacterial endosymbiont for morphological adaptation in marine diatoms.</title>
        <authorList>
            <person name="Wang Y."/>
            <person name="Gao H."/>
            <person name="Li R."/>
            <person name="Xu X."/>
        </authorList>
    </citation>
    <scope>NUCLEOTIDE SEQUENCE</scope>
    <source>
        <strain evidence="1">FACHB 800</strain>
    </source>
</reference>
<protein>
    <submittedName>
        <fullName evidence="1">Uncharacterized protein</fullName>
    </submittedName>
</protein>
<dbReference type="EMBL" id="CP021056">
    <property type="protein sequence ID" value="QXE22856.1"/>
    <property type="molecule type" value="Genomic_DNA"/>
</dbReference>
<keyword evidence="2" id="KW-1185">Reference proteome</keyword>
<evidence type="ECO:0000313" key="1">
    <source>
        <dbReference type="EMBL" id="QXE22856.1"/>
    </source>
</evidence>
<sequence length="54" mass="6090">MCVYHLFICKSQFGISLEAYHLVIVNTHPHTTATFQGNQANNNKILELLICGSR</sequence>
<evidence type="ECO:0000313" key="2">
    <source>
        <dbReference type="Proteomes" id="UP000683511"/>
    </source>
</evidence>
<accession>A0A975T7J7</accession>
<organism evidence="1 2">
    <name type="scientific">Richelia sinica FACHB-800</name>
    <dbReference type="NCBI Taxonomy" id="1357546"/>
    <lineage>
        <taxon>Bacteria</taxon>
        <taxon>Bacillati</taxon>
        <taxon>Cyanobacteriota</taxon>
        <taxon>Cyanophyceae</taxon>
        <taxon>Nostocales</taxon>
        <taxon>Nostocaceae</taxon>
        <taxon>Richelia</taxon>
    </lineage>
</organism>
<proteinExistence type="predicted"/>
<dbReference type="RefSeq" id="WP_190601627.1">
    <property type="nucleotide sequence ID" value="NZ_CP021056.1"/>
</dbReference>
<name>A0A975T7J7_9NOST</name>
<dbReference type="Proteomes" id="UP000683511">
    <property type="component" value="Chromosome"/>
</dbReference>